<sequence length="163" mass="17692">MSLARASSAPRKIPGNASTLLIWFGKSLRPVPTMYAPPAFASSGKISGVGFAIAKMTGFSFMVAIHSFFRTPGADTPTNTSIPTTASSKVPVLKLRFVTFEISTWRSANSGSVSEMMPVRSTTIRFLMPAERNIWLMAIPAAPPPLTTTWISSIFLPVRRKEL</sequence>
<name>A0A645DDC8_9ZZZZ</name>
<dbReference type="AlphaFoldDB" id="A0A645DDC8"/>
<proteinExistence type="predicted"/>
<protein>
    <submittedName>
        <fullName evidence="1">Uncharacterized protein</fullName>
    </submittedName>
</protein>
<comment type="caution">
    <text evidence="1">The sequence shown here is derived from an EMBL/GenBank/DDBJ whole genome shotgun (WGS) entry which is preliminary data.</text>
</comment>
<accession>A0A645DDC8</accession>
<organism evidence="1">
    <name type="scientific">bioreactor metagenome</name>
    <dbReference type="NCBI Taxonomy" id="1076179"/>
    <lineage>
        <taxon>unclassified sequences</taxon>
        <taxon>metagenomes</taxon>
        <taxon>ecological metagenomes</taxon>
    </lineage>
</organism>
<dbReference type="EMBL" id="VSSQ01035076">
    <property type="protein sequence ID" value="MPM87205.1"/>
    <property type="molecule type" value="Genomic_DNA"/>
</dbReference>
<reference evidence="1" key="1">
    <citation type="submission" date="2019-08" db="EMBL/GenBank/DDBJ databases">
        <authorList>
            <person name="Kucharzyk K."/>
            <person name="Murdoch R.W."/>
            <person name="Higgins S."/>
            <person name="Loffler F."/>
        </authorList>
    </citation>
    <scope>NUCLEOTIDE SEQUENCE</scope>
</reference>
<gene>
    <name evidence="1" type="ORF">SDC9_134299</name>
</gene>
<evidence type="ECO:0000313" key="1">
    <source>
        <dbReference type="EMBL" id="MPM87205.1"/>
    </source>
</evidence>